<proteinExistence type="predicted"/>
<dbReference type="WBParaSite" id="Hba_03701">
    <property type="protein sequence ID" value="Hba_03701"/>
    <property type="gene ID" value="Hba_03701"/>
</dbReference>
<sequence length="290" mass="33088">MANGKGDFRISTFMVNLLDLESLFVVDYLLTLVLFRCISLFAFYVISLDDCDQFICSPRINLSKSQVLTSHKSLYNPQDLRPEFSTGSPLETSSKFIIRQIAPGIFSSRKTNISTEINYSLFVVCYDFPDFLRFVFMVTVNPIFNKVIFINTLSDATLNGGRVRFVTAEIYAAVEAFREVSDRIVAGQYLLSKVSNLIANVYKICLHEIFSFIIRIFINSEVTQLICIIVVLKIMAGHELTNILKHRLTVEMRTMMSPRHVPSAIYAVRDISKISDFTVMCFISHVLFFV</sequence>
<dbReference type="PANTHER" id="PTHR42921:SF1">
    <property type="entry name" value="ACETOACETYL-COA SYNTHETASE"/>
    <property type="match status" value="1"/>
</dbReference>
<evidence type="ECO:0000313" key="3">
    <source>
        <dbReference type="WBParaSite" id="Hba_03701"/>
    </source>
</evidence>
<dbReference type="AlphaFoldDB" id="A0A1I7WFF0"/>
<name>A0A1I7WFF0_HETBA</name>
<keyword evidence="2" id="KW-1185">Reference proteome</keyword>
<feature type="transmembrane region" description="Helical" evidence="1">
    <location>
        <begin position="23"/>
        <end position="46"/>
    </location>
</feature>
<reference evidence="3" key="1">
    <citation type="submission" date="2016-11" db="UniProtKB">
        <authorList>
            <consortium name="WormBaseParasite"/>
        </authorList>
    </citation>
    <scope>IDENTIFICATION</scope>
</reference>
<dbReference type="GO" id="GO:0030729">
    <property type="term" value="F:acetoacetate-CoA ligase activity"/>
    <property type="evidence" value="ECO:0007669"/>
    <property type="project" value="TreeGrafter"/>
</dbReference>
<dbReference type="Proteomes" id="UP000095283">
    <property type="component" value="Unplaced"/>
</dbReference>
<keyword evidence="1" id="KW-0472">Membrane</keyword>
<protein>
    <submittedName>
        <fullName evidence="3">RRM domain-containing protein</fullName>
    </submittedName>
</protein>
<keyword evidence="1" id="KW-1133">Transmembrane helix</keyword>
<accession>A0A1I7WFF0</accession>
<evidence type="ECO:0000256" key="1">
    <source>
        <dbReference type="SAM" id="Phobius"/>
    </source>
</evidence>
<evidence type="ECO:0000313" key="2">
    <source>
        <dbReference type="Proteomes" id="UP000095283"/>
    </source>
</evidence>
<organism evidence="2 3">
    <name type="scientific">Heterorhabditis bacteriophora</name>
    <name type="common">Entomopathogenic nematode worm</name>
    <dbReference type="NCBI Taxonomy" id="37862"/>
    <lineage>
        <taxon>Eukaryota</taxon>
        <taxon>Metazoa</taxon>
        <taxon>Ecdysozoa</taxon>
        <taxon>Nematoda</taxon>
        <taxon>Chromadorea</taxon>
        <taxon>Rhabditida</taxon>
        <taxon>Rhabditina</taxon>
        <taxon>Rhabditomorpha</taxon>
        <taxon>Strongyloidea</taxon>
        <taxon>Heterorhabditidae</taxon>
        <taxon>Heterorhabditis</taxon>
    </lineage>
</organism>
<dbReference type="PANTHER" id="PTHR42921">
    <property type="entry name" value="ACETOACETYL-COA SYNTHETASE"/>
    <property type="match status" value="1"/>
</dbReference>
<keyword evidence="1" id="KW-0812">Transmembrane</keyword>